<organism evidence="1 2">
    <name type="scientific">Paramagnetospirillum marisnigri</name>
    <dbReference type="NCBI Taxonomy" id="1285242"/>
    <lineage>
        <taxon>Bacteria</taxon>
        <taxon>Pseudomonadati</taxon>
        <taxon>Pseudomonadota</taxon>
        <taxon>Alphaproteobacteria</taxon>
        <taxon>Rhodospirillales</taxon>
        <taxon>Magnetospirillaceae</taxon>
        <taxon>Paramagnetospirillum</taxon>
    </lineage>
</organism>
<evidence type="ECO:0000313" key="1">
    <source>
        <dbReference type="EMBL" id="OAN44665.1"/>
    </source>
</evidence>
<dbReference type="EMBL" id="LWQT01000109">
    <property type="protein sequence ID" value="OAN44665.1"/>
    <property type="molecule type" value="Genomic_DNA"/>
</dbReference>
<proteinExistence type="predicted"/>
<reference evidence="1 2" key="1">
    <citation type="submission" date="2016-04" db="EMBL/GenBank/DDBJ databases">
        <title>Draft genome sequence of freshwater magnetotactic bacteria Magnetospirillum marisnigri SP-1 and Magnetospirillum moscoviense BB-1.</title>
        <authorList>
            <person name="Koziaeva V."/>
            <person name="Dziuba M.V."/>
            <person name="Ivanov T.M."/>
            <person name="Kuznetsov B."/>
            <person name="Grouzdev D.S."/>
        </authorList>
    </citation>
    <scope>NUCLEOTIDE SEQUENCE [LARGE SCALE GENOMIC DNA]</scope>
    <source>
        <strain evidence="1 2">SP-1</strain>
    </source>
</reference>
<dbReference type="AlphaFoldDB" id="A0A178M9E9"/>
<dbReference type="RefSeq" id="WP_068495502.1">
    <property type="nucleotide sequence ID" value="NZ_LWQT01000109.1"/>
</dbReference>
<evidence type="ECO:0000313" key="2">
    <source>
        <dbReference type="Proteomes" id="UP000078428"/>
    </source>
</evidence>
<sequence length="147" mass="16125">MDHIEQPATSDHQPSRRLTAAMRRPIPWDEAPGDAELWGDGGITDGQRHANRPEFWSAQRRRVEYTLGNRVAAMVPGGLDKLRDPTIPIQHRAKLAAYLHRWHCNGAFGELSKPELQLVLMVLQSAGISVPAGGGAAAPPRSRQAGR</sequence>
<protein>
    <submittedName>
        <fullName evidence="1">Uncharacterized protein</fullName>
    </submittedName>
</protein>
<keyword evidence="2" id="KW-1185">Reference proteome</keyword>
<dbReference type="Proteomes" id="UP000078428">
    <property type="component" value="Unassembled WGS sequence"/>
</dbReference>
<comment type="caution">
    <text evidence="1">The sequence shown here is derived from an EMBL/GenBank/DDBJ whole genome shotgun (WGS) entry which is preliminary data.</text>
</comment>
<dbReference type="OrthoDB" id="8671598at2"/>
<accession>A0A178M9E9</accession>
<name>A0A178M9E9_9PROT</name>
<gene>
    <name evidence="1" type="ORF">A6A04_07490</name>
</gene>